<dbReference type="OrthoDB" id="2504561at2759"/>
<comment type="caution">
    <text evidence="9">The sequence shown here is derived from an EMBL/GenBank/DDBJ whole genome shotgun (WGS) entry which is preliminary data.</text>
</comment>
<keyword evidence="10" id="KW-1185">Reference proteome</keyword>
<dbReference type="GO" id="GO:0005680">
    <property type="term" value="C:anaphase-promoting complex"/>
    <property type="evidence" value="ECO:0007669"/>
    <property type="project" value="InterPro"/>
</dbReference>
<evidence type="ECO:0000256" key="3">
    <source>
        <dbReference type="ARBA" id="ARBA00022618"/>
    </source>
</evidence>
<feature type="domain" description="Anaphase-promoting complex subunit 5" evidence="8">
    <location>
        <begin position="188"/>
        <end position="278"/>
    </location>
</feature>
<dbReference type="Pfam" id="PF12862">
    <property type="entry name" value="ANAPC5"/>
    <property type="match status" value="1"/>
</dbReference>
<dbReference type="GO" id="GO:0051301">
    <property type="term" value="P:cell division"/>
    <property type="evidence" value="ECO:0007669"/>
    <property type="project" value="UniProtKB-KW"/>
</dbReference>
<dbReference type="InterPro" id="IPR026000">
    <property type="entry name" value="Apc5_dom"/>
</dbReference>
<evidence type="ECO:0000256" key="4">
    <source>
        <dbReference type="ARBA" id="ARBA00022776"/>
    </source>
</evidence>
<keyword evidence="6" id="KW-0131">Cell cycle</keyword>
<reference evidence="9 10" key="1">
    <citation type="journal article" date="2014" name="Genome Biol. Evol.">
        <title>The secreted proteins of Achlya hypogyna and Thraustotheca clavata identify the ancestral oomycete secretome and reveal gene acquisitions by horizontal gene transfer.</title>
        <authorList>
            <person name="Misner I."/>
            <person name="Blouin N."/>
            <person name="Leonard G."/>
            <person name="Richards T.A."/>
            <person name="Lane C.E."/>
        </authorList>
    </citation>
    <scope>NUCLEOTIDE SEQUENCE [LARGE SCALE GENOMIC DNA]</scope>
    <source>
        <strain evidence="9 10">ATCC 34112</strain>
    </source>
</reference>
<evidence type="ECO:0000259" key="8">
    <source>
        <dbReference type="Pfam" id="PF12862"/>
    </source>
</evidence>
<evidence type="ECO:0000256" key="5">
    <source>
        <dbReference type="ARBA" id="ARBA00022786"/>
    </source>
</evidence>
<comment type="similarity">
    <text evidence="1">Belongs to the APC5 family.</text>
</comment>
<dbReference type="STRING" id="74557.A0A1W0A761"/>
<keyword evidence="5" id="KW-0833">Ubl conjugation pathway</keyword>
<gene>
    <name evidence="9" type="ORF">THRCLA_01908</name>
</gene>
<evidence type="ECO:0000256" key="6">
    <source>
        <dbReference type="ARBA" id="ARBA00023306"/>
    </source>
</evidence>
<dbReference type="Proteomes" id="UP000243217">
    <property type="component" value="Unassembled WGS sequence"/>
</dbReference>
<keyword evidence="3" id="KW-0132">Cell division</keyword>
<dbReference type="GO" id="GO:0045842">
    <property type="term" value="P:positive regulation of mitotic metaphase/anaphase transition"/>
    <property type="evidence" value="ECO:0007669"/>
    <property type="project" value="TreeGrafter"/>
</dbReference>
<dbReference type="PANTHER" id="PTHR12830:SF9">
    <property type="entry name" value="ANAPHASE-PROMOTING COMPLEX SUBUNIT 5"/>
    <property type="match status" value="1"/>
</dbReference>
<evidence type="ECO:0000313" key="10">
    <source>
        <dbReference type="Proteomes" id="UP000243217"/>
    </source>
</evidence>
<keyword evidence="4" id="KW-0498">Mitosis</keyword>
<dbReference type="InterPro" id="IPR037679">
    <property type="entry name" value="Apc5"/>
</dbReference>
<evidence type="ECO:0000313" key="9">
    <source>
        <dbReference type="EMBL" id="OQS06021.1"/>
    </source>
</evidence>
<feature type="region of interest" description="Disordered" evidence="7">
    <location>
        <begin position="346"/>
        <end position="368"/>
    </location>
</feature>
<accession>A0A1W0A761</accession>
<name>A0A1W0A761_9STRA</name>
<evidence type="ECO:0000256" key="1">
    <source>
        <dbReference type="ARBA" id="ARBA00007450"/>
    </source>
</evidence>
<dbReference type="GO" id="GO:0070979">
    <property type="term" value="P:protein K11-linked ubiquitination"/>
    <property type="evidence" value="ECO:0007669"/>
    <property type="project" value="TreeGrafter"/>
</dbReference>
<dbReference type="EMBL" id="JNBS01000384">
    <property type="protein sequence ID" value="OQS06021.1"/>
    <property type="molecule type" value="Genomic_DNA"/>
</dbReference>
<protein>
    <recommendedName>
        <fullName evidence="2">Anaphase-promoting complex subunit 5</fullName>
    </recommendedName>
</protein>
<dbReference type="AlphaFoldDB" id="A0A1W0A761"/>
<evidence type="ECO:0000256" key="2">
    <source>
        <dbReference type="ARBA" id="ARBA00016066"/>
    </source>
</evidence>
<sequence>MDKLLELTPRNVCVGYLIARYASEFHADEFAPESRLDVLMAWLLEKVLNIESPLPYKSLLEELQSVDQSWAMDLNTTMHSLVQGSIDDLEDFLATHFHLMSGLDATTPLGRFLRMMAHANAAAFFDRLCRLQQELEEYIASTLTIILRPNVENLLDELDAGRIEHSMEYVEGFLQECLMTTTQCSRLHFARFLNFKLHREYYCALQALHAYHDYALKENSDDLAFGPQYATLNLAGLYLSFDYKQEAVIALHETIRVAQNKRDGVCIAYALAWYMQLYPNEPERIHQCLERAQEHGLTALSILASLLAVTKIQPHGVTESFTQPNTRPISVWLQLKNTAHTLETAAGSLNPSQNNKQQNNASTNDTPKFETTWTKAAKDDVIKRWLQLRGAIALTSAQMWHEFGHRTLERLHTELHGLCYISSSNTTDLAIAVQRIALLKINPTRISVEKSNIYANTLRWVMSTSTTHKITHEPRYRETLLQILFEWAYAQGLWLASNKYYHLLAELTDSIDTKLLQGDQLRLWLYQQQRGCDAIRELKTLAYVKLQPDAPFDAISPLLECFKTCDANYLDTLRAQATIVQSELYLCMDRFEEAQILLEKIWPHILEHGGLHLQAEYTLTMSRVDASNSKQWLLKTLAIAEALQEKYLEREVVYLLALQDKDEDTSKRFLQIDEALQAAQTKQIVPHPLGSYSELLQLMDLIDATP</sequence>
<dbReference type="PANTHER" id="PTHR12830">
    <property type="entry name" value="ANAPHASE-PROMOTING COMPLEX SUBUNIT 5"/>
    <property type="match status" value="1"/>
</dbReference>
<dbReference type="GO" id="GO:0031145">
    <property type="term" value="P:anaphase-promoting complex-dependent catabolic process"/>
    <property type="evidence" value="ECO:0007669"/>
    <property type="project" value="TreeGrafter"/>
</dbReference>
<evidence type="ECO:0000256" key="7">
    <source>
        <dbReference type="SAM" id="MobiDB-lite"/>
    </source>
</evidence>
<proteinExistence type="inferred from homology"/>
<organism evidence="9 10">
    <name type="scientific">Thraustotheca clavata</name>
    <dbReference type="NCBI Taxonomy" id="74557"/>
    <lineage>
        <taxon>Eukaryota</taxon>
        <taxon>Sar</taxon>
        <taxon>Stramenopiles</taxon>
        <taxon>Oomycota</taxon>
        <taxon>Saprolegniomycetes</taxon>
        <taxon>Saprolegniales</taxon>
        <taxon>Achlyaceae</taxon>
        <taxon>Thraustotheca</taxon>
    </lineage>
</organism>